<proteinExistence type="predicted"/>
<keyword evidence="2" id="KW-0732">Signal</keyword>
<accession>A0A4Z2DQH9</accession>
<feature type="signal peptide" evidence="2">
    <location>
        <begin position="1"/>
        <end position="22"/>
    </location>
</feature>
<evidence type="ECO:0000256" key="1">
    <source>
        <dbReference type="SAM" id="MobiDB-lite"/>
    </source>
</evidence>
<organism evidence="3 4">
    <name type="scientific">Schistosoma japonicum</name>
    <name type="common">Blood fluke</name>
    <dbReference type="NCBI Taxonomy" id="6182"/>
    <lineage>
        <taxon>Eukaryota</taxon>
        <taxon>Metazoa</taxon>
        <taxon>Spiralia</taxon>
        <taxon>Lophotrochozoa</taxon>
        <taxon>Platyhelminthes</taxon>
        <taxon>Trematoda</taxon>
        <taxon>Digenea</taxon>
        <taxon>Strigeidida</taxon>
        <taxon>Schistosomatoidea</taxon>
        <taxon>Schistosomatidae</taxon>
        <taxon>Schistosoma</taxon>
    </lineage>
</organism>
<keyword evidence="4" id="KW-1185">Reference proteome</keyword>
<feature type="region of interest" description="Disordered" evidence="1">
    <location>
        <begin position="37"/>
        <end position="56"/>
    </location>
</feature>
<dbReference type="AlphaFoldDB" id="A0A4Z2DQH9"/>
<reference evidence="3 4" key="1">
    <citation type="submission" date="2019-03" db="EMBL/GenBank/DDBJ databases">
        <title>An improved genome assembly of the fluke Schistosoma japonicum.</title>
        <authorList>
            <person name="Hu W."/>
            <person name="Luo F."/>
            <person name="Yin M."/>
            <person name="Mo X."/>
            <person name="Sun C."/>
            <person name="Wu Q."/>
            <person name="Zhu B."/>
            <person name="Xiang M."/>
            <person name="Wang J."/>
            <person name="Wang Y."/>
            <person name="Zhang T."/>
            <person name="Xu B."/>
            <person name="Zheng H."/>
            <person name="Feng Z."/>
        </authorList>
    </citation>
    <scope>NUCLEOTIDE SEQUENCE [LARGE SCALE GENOMIC DNA]</scope>
    <source>
        <strain evidence="3">HuSjv2</strain>
        <tissue evidence="3">Worms</tissue>
    </source>
</reference>
<sequence>MRHIIQILLLLFVFFIVQYTFGEAACIAKRLHNKYARSENDQSDSSIESDDINDEGTCIVLR</sequence>
<evidence type="ECO:0000256" key="2">
    <source>
        <dbReference type="SAM" id="SignalP"/>
    </source>
</evidence>
<evidence type="ECO:0000313" key="4">
    <source>
        <dbReference type="Proteomes" id="UP000311919"/>
    </source>
</evidence>
<name>A0A4Z2DQH9_SCHJA</name>
<comment type="caution">
    <text evidence="3">The sequence shown here is derived from an EMBL/GenBank/DDBJ whole genome shotgun (WGS) entry which is preliminary data.</text>
</comment>
<evidence type="ECO:0000313" key="3">
    <source>
        <dbReference type="EMBL" id="TNN18761.1"/>
    </source>
</evidence>
<protein>
    <submittedName>
        <fullName evidence="3">Uncharacterized protein</fullName>
    </submittedName>
</protein>
<dbReference type="Proteomes" id="UP000311919">
    <property type="component" value="Unassembled WGS sequence"/>
</dbReference>
<dbReference type="EMBL" id="SKCS01000065">
    <property type="protein sequence ID" value="TNN18761.1"/>
    <property type="molecule type" value="Genomic_DNA"/>
</dbReference>
<gene>
    <name evidence="3" type="ORF">EWB00_009887</name>
</gene>
<feature type="chain" id="PRO_5021461435" evidence="2">
    <location>
        <begin position="23"/>
        <end position="62"/>
    </location>
</feature>